<keyword evidence="1" id="KW-0472">Membrane</keyword>
<feature type="transmembrane region" description="Helical" evidence="1">
    <location>
        <begin position="208"/>
        <end position="237"/>
    </location>
</feature>
<dbReference type="PANTHER" id="PTHR36844">
    <property type="entry name" value="PROTEASE PRSW"/>
    <property type="match status" value="1"/>
</dbReference>
<sequence>MVEASRDSSPGLHGYWWKVLLGGVVLWILTIVVTARTENTNLIPTLILLGSFLVPFVVVLFVGARQEGVLSPVRLFSAFFIGGVFGVLGASLLEVDLGKSALQFALVGFIEEFVKLLILAIAARGITRRTAGLGASLGAVVGAGFAAFESAGYAFNAALGQNTINLTSLLETEVLRAALSPVGHILWTAILGAALFSLRRPGRPVLRLILTFVGVSALHSLWDLIGPLSSFLAVLFTGTVRFELTYGHLPPSVAPEVAFISLLMYIGGMVIIALIGINWLRLSVRHGTRREQESADRSMR</sequence>
<feature type="transmembrane region" description="Helical" evidence="1">
    <location>
        <begin position="257"/>
        <end position="280"/>
    </location>
</feature>
<dbReference type="PANTHER" id="PTHR36844:SF1">
    <property type="entry name" value="PROTEASE PRSW"/>
    <property type="match status" value="1"/>
</dbReference>
<keyword evidence="1" id="KW-0812">Transmembrane</keyword>
<feature type="transmembrane region" description="Helical" evidence="1">
    <location>
        <begin position="42"/>
        <end position="63"/>
    </location>
</feature>
<evidence type="ECO:0000313" key="2">
    <source>
        <dbReference type="EMBL" id="SJM57757.1"/>
    </source>
</evidence>
<accession>A0A1R4FPL6</accession>
<dbReference type="Proteomes" id="UP000195913">
    <property type="component" value="Unassembled WGS sequence"/>
</dbReference>
<feature type="transmembrane region" description="Helical" evidence="1">
    <location>
        <begin position="175"/>
        <end position="196"/>
    </location>
</feature>
<dbReference type="InterPro" id="IPR026898">
    <property type="entry name" value="PrsW"/>
</dbReference>
<dbReference type="Pfam" id="PF13367">
    <property type="entry name" value="PrsW-protease"/>
    <property type="match status" value="1"/>
</dbReference>
<evidence type="ECO:0000256" key="1">
    <source>
        <dbReference type="SAM" id="Phobius"/>
    </source>
</evidence>
<feature type="transmembrane region" description="Helical" evidence="1">
    <location>
        <begin position="101"/>
        <end position="123"/>
    </location>
</feature>
<feature type="transmembrane region" description="Helical" evidence="1">
    <location>
        <begin position="75"/>
        <end position="95"/>
    </location>
</feature>
<reference evidence="2 3" key="1">
    <citation type="submission" date="2017-02" db="EMBL/GenBank/DDBJ databases">
        <authorList>
            <person name="Peterson S.W."/>
        </authorList>
    </citation>
    <scope>NUCLEOTIDE SEQUENCE [LARGE SCALE GENOMIC DNA]</scope>
    <source>
        <strain evidence="2 3">B Ar 00.02</strain>
    </source>
</reference>
<keyword evidence="1" id="KW-1133">Transmembrane helix</keyword>
<evidence type="ECO:0000313" key="3">
    <source>
        <dbReference type="Proteomes" id="UP000195913"/>
    </source>
</evidence>
<gene>
    <name evidence="2" type="ORF">FM101_05030</name>
</gene>
<feature type="transmembrane region" description="Helical" evidence="1">
    <location>
        <begin position="15"/>
        <end position="36"/>
    </location>
</feature>
<dbReference type="EMBL" id="FUHW01000021">
    <property type="protein sequence ID" value="SJM57757.1"/>
    <property type="molecule type" value="Genomic_DNA"/>
</dbReference>
<proteinExistence type="predicted"/>
<feature type="transmembrane region" description="Helical" evidence="1">
    <location>
        <begin position="135"/>
        <end position="155"/>
    </location>
</feature>
<protein>
    <submittedName>
        <fullName evidence="2">Uncharacterized protein</fullName>
    </submittedName>
</protein>
<keyword evidence="3" id="KW-1185">Reference proteome</keyword>
<dbReference type="GO" id="GO:0008233">
    <property type="term" value="F:peptidase activity"/>
    <property type="evidence" value="ECO:0007669"/>
    <property type="project" value="InterPro"/>
</dbReference>
<organism evidence="2 3">
    <name type="scientific">Arthrobacter rhombi</name>
    <dbReference type="NCBI Taxonomy" id="71253"/>
    <lineage>
        <taxon>Bacteria</taxon>
        <taxon>Bacillati</taxon>
        <taxon>Actinomycetota</taxon>
        <taxon>Actinomycetes</taxon>
        <taxon>Micrococcales</taxon>
        <taxon>Micrococcaceae</taxon>
        <taxon>Arthrobacter</taxon>
    </lineage>
</organism>
<name>A0A1R4FPL6_9MICC</name>
<dbReference type="AlphaFoldDB" id="A0A1R4FPL6"/>